<accession>A0A345N0X0</accession>
<keyword evidence="2" id="KW-1185">Reference proteome</keyword>
<organism evidence="1 2">
    <name type="scientific">Cressdnaviricota sp</name>
    <dbReference type="NCBI Taxonomy" id="2748378"/>
    <lineage>
        <taxon>Viruses</taxon>
        <taxon>Monodnaviria</taxon>
        <taxon>Shotokuvirae</taxon>
        <taxon>Cressdnaviricota</taxon>
    </lineage>
</organism>
<proteinExistence type="predicted"/>
<evidence type="ECO:0000313" key="1">
    <source>
        <dbReference type="EMBL" id="AXH77270.1"/>
    </source>
</evidence>
<name>A0A345N0X0_9VIRU</name>
<sequence>MILAPVRLKLAMRLPSWTILRKPSTNSVPLRRTERPISNTRFCLLRLRRLRQYWKMLIRWLRSLMLEVSVRKFGHITPMVLIMLTRIDVRVRPPPQPLGLGRGWVVCLFI</sequence>
<evidence type="ECO:0000313" key="2">
    <source>
        <dbReference type="Proteomes" id="UP000273505"/>
    </source>
</evidence>
<dbReference type="EMBL" id="MH617562">
    <property type="protein sequence ID" value="AXH77270.1"/>
    <property type="molecule type" value="Genomic_DNA"/>
</dbReference>
<dbReference type="Proteomes" id="UP000273505">
    <property type="component" value="Segment"/>
</dbReference>
<reference evidence="1 2" key="1">
    <citation type="submission" date="2018-07" db="EMBL/GenBank/DDBJ databases">
        <title>Uncovering a Universe of Circular DNA Viruses in Animal Metagenomes.</title>
        <authorList>
            <person name="Tisza M."/>
            <person name="Buck C."/>
            <person name="Pastrana D."/>
            <person name="Welch N."/>
            <person name="Peretti A."/>
        </authorList>
    </citation>
    <scope>NUCLEOTIDE SEQUENCE [LARGE SCALE GENOMIC DNA]</scope>
    <source>
        <strain evidence="1">Ctbg173</strain>
    </source>
</reference>
<protein>
    <submittedName>
        <fullName evidence="1">Uncharacterized protein</fullName>
    </submittedName>
</protein>